<dbReference type="AlphaFoldDB" id="A0AAD7X0Y1"/>
<evidence type="ECO:0000313" key="2">
    <source>
        <dbReference type="EMBL" id="KAJ8415379.1"/>
    </source>
</evidence>
<evidence type="ECO:0000256" key="1">
    <source>
        <dbReference type="SAM" id="MobiDB-lite"/>
    </source>
</evidence>
<dbReference type="Proteomes" id="UP001221898">
    <property type="component" value="Unassembled WGS sequence"/>
</dbReference>
<dbReference type="EMBL" id="JAINUG010000009">
    <property type="protein sequence ID" value="KAJ8415379.1"/>
    <property type="molecule type" value="Genomic_DNA"/>
</dbReference>
<evidence type="ECO:0000313" key="3">
    <source>
        <dbReference type="Proteomes" id="UP001221898"/>
    </source>
</evidence>
<reference evidence="2" key="1">
    <citation type="journal article" date="2023" name="Science">
        <title>Genome structures resolve the early diversification of teleost fishes.</title>
        <authorList>
            <person name="Parey E."/>
            <person name="Louis A."/>
            <person name="Montfort J."/>
            <person name="Bouchez O."/>
            <person name="Roques C."/>
            <person name="Iampietro C."/>
            <person name="Lluch J."/>
            <person name="Castinel A."/>
            <person name="Donnadieu C."/>
            <person name="Desvignes T."/>
            <person name="Floi Bucao C."/>
            <person name="Jouanno E."/>
            <person name="Wen M."/>
            <person name="Mejri S."/>
            <person name="Dirks R."/>
            <person name="Jansen H."/>
            <person name="Henkel C."/>
            <person name="Chen W.J."/>
            <person name="Zahm M."/>
            <person name="Cabau C."/>
            <person name="Klopp C."/>
            <person name="Thompson A.W."/>
            <person name="Robinson-Rechavi M."/>
            <person name="Braasch I."/>
            <person name="Lecointre G."/>
            <person name="Bobe J."/>
            <person name="Postlethwait J.H."/>
            <person name="Berthelot C."/>
            <person name="Roest Crollius H."/>
            <person name="Guiguen Y."/>
        </authorList>
    </citation>
    <scope>NUCLEOTIDE SEQUENCE</scope>
    <source>
        <strain evidence="2">NC1722</strain>
    </source>
</reference>
<gene>
    <name evidence="2" type="ORF">AAFF_G00423590</name>
</gene>
<accession>A0AAD7X0Y1</accession>
<feature type="compositionally biased region" description="Polar residues" evidence="1">
    <location>
        <begin position="76"/>
        <end position="88"/>
    </location>
</feature>
<sequence>MGLRHLMIRLPVSQICGPDETLNAAEPSLAPENEARRHMRDSHRADNTWPQTVPVPGPHAPEPRVDSGTRPAGEALQSQPCSLGSSLTIRAHDSRGTLEGQADFSGFNYS</sequence>
<organism evidence="2 3">
    <name type="scientific">Aldrovandia affinis</name>
    <dbReference type="NCBI Taxonomy" id="143900"/>
    <lineage>
        <taxon>Eukaryota</taxon>
        <taxon>Metazoa</taxon>
        <taxon>Chordata</taxon>
        <taxon>Craniata</taxon>
        <taxon>Vertebrata</taxon>
        <taxon>Euteleostomi</taxon>
        <taxon>Actinopterygii</taxon>
        <taxon>Neopterygii</taxon>
        <taxon>Teleostei</taxon>
        <taxon>Notacanthiformes</taxon>
        <taxon>Halosauridae</taxon>
        <taxon>Aldrovandia</taxon>
    </lineage>
</organism>
<proteinExistence type="predicted"/>
<comment type="caution">
    <text evidence="2">The sequence shown here is derived from an EMBL/GenBank/DDBJ whole genome shotgun (WGS) entry which is preliminary data.</text>
</comment>
<keyword evidence="3" id="KW-1185">Reference proteome</keyword>
<name>A0AAD7X0Y1_9TELE</name>
<feature type="region of interest" description="Disordered" evidence="1">
    <location>
        <begin position="23"/>
        <end position="110"/>
    </location>
</feature>
<protein>
    <submittedName>
        <fullName evidence="2">Uncharacterized protein</fullName>
    </submittedName>
</protein>